<dbReference type="SUPFAM" id="SSF57889">
    <property type="entry name" value="Cysteine-rich domain"/>
    <property type="match status" value="1"/>
</dbReference>
<dbReference type="Pfam" id="PF03107">
    <property type="entry name" value="C1_2"/>
    <property type="match status" value="1"/>
</dbReference>
<name>A0A1D1YJ48_9ARAE</name>
<evidence type="ECO:0000256" key="9">
    <source>
        <dbReference type="ARBA" id="ARBA00047804"/>
    </source>
</evidence>
<evidence type="ECO:0000256" key="6">
    <source>
        <dbReference type="ARBA" id="ARBA00023027"/>
    </source>
</evidence>
<evidence type="ECO:0000256" key="7">
    <source>
        <dbReference type="ARBA" id="ARBA00025782"/>
    </source>
</evidence>
<dbReference type="Pfam" id="PF13905">
    <property type="entry name" value="Thioredoxin_8"/>
    <property type="match status" value="2"/>
</dbReference>
<dbReference type="PANTHER" id="PTHR13871:SF7">
    <property type="entry name" value="NUCLEOREDOXIN 2-RELATED"/>
    <property type="match status" value="1"/>
</dbReference>
<evidence type="ECO:0000259" key="10">
    <source>
        <dbReference type="PROSITE" id="PS50081"/>
    </source>
</evidence>
<dbReference type="InterPro" id="IPR052259">
    <property type="entry name" value="Nucleoredoxin-like"/>
</dbReference>
<dbReference type="InterPro" id="IPR036249">
    <property type="entry name" value="Thioredoxin-like_sf"/>
</dbReference>
<sequence length="399" mass="45745">MQRETRDARGAQQDSLLASLLSSADREYLLSPNGRQVKVSDLDDKVVGLYYSANWYTPCQKFTQLLVSVYDQLKKSGVRFEVVFVSTDEDGDAFQRYYACMPWLAIPFSELESRRALSKKFQIEGIPALVLLQTKDGEMMVEQDGVELVYKYGPRAFPFSVERIELLDNEEKEKHDRQTMTELLTNSSRDFLQADFTKQVPVSSLEGKTVGLYFSAQWCCPCLKFTPKLICVYENIKQMLLNKTDEDFDVVFVSSDSDREMFNSYFSTMPWLALPFGDPTIEELAKYFDIRSIPCLVILGPDGRTLAKEGRNLINLHLEKAYPFTKSQLEYLDNQLDEEAKVFPAMQHHASHRHELNLVSQGSGGGPFICCECEEQGSRWAYQCLECGYEVHPRCIKTR</sequence>
<evidence type="ECO:0000256" key="4">
    <source>
        <dbReference type="ARBA" id="ARBA00022833"/>
    </source>
</evidence>
<dbReference type="AlphaFoldDB" id="A0A1D1YJ48"/>
<comment type="catalytic activity">
    <reaction evidence="8">
        <text>[protein]-dithiol + NAD(+) = [protein]-disulfide + NADH + H(+)</text>
        <dbReference type="Rhea" id="RHEA:18749"/>
        <dbReference type="Rhea" id="RHEA-COMP:10593"/>
        <dbReference type="Rhea" id="RHEA-COMP:10594"/>
        <dbReference type="ChEBI" id="CHEBI:15378"/>
        <dbReference type="ChEBI" id="CHEBI:29950"/>
        <dbReference type="ChEBI" id="CHEBI:50058"/>
        <dbReference type="ChEBI" id="CHEBI:57540"/>
        <dbReference type="ChEBI" id="CHEBI:57945"/>
        <dbReference type="EC" id="1.8.1.8"/>
    </reaction>
</comment>
<evidence type="ECO:0000256" key="8">
    <source>
        <dbReference type="ARBA" id="ARBA00047388"/>
    </source>
</evidence>
<dbReference type="InterPro" id="IPR002219">
    <property type="entry name" value="PKC_DAG/PE"/>
</dbReference>
<evidence type="ECO:0000256" key="2">
    <source>
        <dbReference type="ARBA" id="ARBA00022723"/>
    </source>
</evidence>
<dbReference type="InterPro" id="IPR004146">
    <property type="entry name" value="DC1"/>
</dbReference>
<dbReference type="GO" id="GO:0046872">
    <property type="term" value="F:metal ion binding"/>
    <property type="evidence" value="ECO:0007669"/>
    <property type="project" value="UniProtKB-KW"/>
</dbReference>
<dbReference type="PANTHER" id="PTHR13871">
    <property type="entry name" value="THIOREDOXIN"/>
    <property type="match status" value="1"/>
</dbReference>
<organism evidence="12">
    <name type="scientific">Anthurium amnicola</name>
    <dbReference type="NCBI Taxonomy" id="1678845"/>
    <lineage>
        <taxon>Eukaryota</taxon>
        <taxon>Viridiplantae</taxon>
        <taxon>Streptophyta</taxon>
        <taxon>Embryophyta</taxon>
        <taxon>Tracheophyta</taxon>
        <taxon>Spermatophyta</taxon>
        <taxon>Magnoliopsida</taxon>
        <taxon>Liliopsida</taxon>
        <taxon>Araceae</taxon>
        <taxon>Pothoideae</taxon>
        <taxon>Potheae</taxon>
        <taxon>Anthurium</taxon>
    </lineage>
</organism>
<evidence type="ECO:0000313" key="12">
    <source>
        <dbReference type="EMBL" id="JAT54663.1"/>
    </source>
</evidence>
<dbReference type="EMBL" id="GDJX01013273">
    <property type="protein sequence ID" value="JAT54663.1"/>
    <property type="molecule type" value="Transcribed_RNA"/>
</dbReference>
<comment type="catalytic activity">
    <reaction evidence="9">
        <text>[protein]-dithiol + NADP(+) = [protein]-disulfide + NADPH + H(+)</text>
        <dbReference type="Rhea" id="RHEA:18753"/>
        <dbReference type="Rhea" id="RHEA-COMP:10593"/>
        <dbReference type="Rhea" id="RHEA-COMP:10594"/>
        <dbReference type="ChEBI" id="CHEBI:15378"/>
        <dbReference type="ChEBI" id="CHEBI:29950"/>
        <dbReference type="ChEBI" id="CHEBI:50058"/>
        <dbReference type="ChEBI" id="CHEBI:57783"/>
        <dbReference type="ChEBI" id="CHEBI:58349"/>
        <dbReference type="EC" id="1.8.1.8"/>
    </reaction>
</comment>
<evidence type="ECO:0000259" key="11">
    <source>
        <dbReference type="PROSITE" id="PS51352"/>
    </source>
</evidence>
<keyword evidence="4" id="KW-0862">Zinc</keyword>
<dbReference type="PROSITE" id="PS50081">
    <property type="entry name" value="ZF_DAG_PE_2"/>
    <property type="match status" value="1"/>
</dbReference>
<dbReference type="InterPro" id="IPR012336">
    <property type="entry name" value="Thioredoxin-like_fold"/>
</dbReference>
<dbReference type="EC" id="1.8.1.8" evidence="1"/>
<evidence type="ECO:0000256" key="1">
    <source>
        <dbReference type="ARBA" id="ARBA00012612"/>
    </source>
</evidence>
<dbReference type="InterPro" id="IPR046349">
    <property type="entry name" value="C1-like_sf"/>
</dbReference>
<keyword evidence="3" id="KW-0677">Repeat</keyword>
<gene>
    <name evidence="12" type="primary">Os01g0794400_6</name>
    <name evidence="12" type="ORF">g.55091</name>
</gene>
<dbReference type="Gene3D" id="3.40.30.10">
    <property type="entry name" value="Glutaredoxin"/>
    <property type="match status" value="2"/>
</dbReference>
<feature type="domain" description="Thioredoxin" evidence="11">
    <location>
        <begin position="150"/>
        <end position="341"/>
    </location>
</feature>
<reference evidence="12" key="1">
    <citation type="submission" date="2015-07" db="EMBL/GenBank/DDBJ databases">
        <title>Transcriptome Assembly of Anthurium amnicola.</title>
        <authorList>
            <person name="Suzuki J."/>
        </authorList>
    </citation>
    <scope>NUCLEOTIDE SEQUENCE</scope>
</reference>
<evidence type="ECO:0000256" key="3">
    <source>
        <dbReference type="ARBA" id="ARBA00022737"/>
    </source>
</evidence>
<dbReference type="CDD" id="cd00029">
    <property type="entry name" value="C1"/>
    <property type="match status" value="1"/>
</dbReference>
<protein>
    <recommendedName>
        <fullName evidence="1">protein-disulfide reductase</fullName>
        <ecNumber evidence="1">1.8.1.8</ecNumber>
    </recommendedName>
</protein>
<keyword evidence="6" id="KW-0520">NAD</keyword>
<keyword evidence="5" id="KW-0560">Oxidoreductase</keyword>
<proteinExistence type="inferred from homology"/>
<comment type="similarity">
    <text evidence="7">Belongs to the nucleoredoxin family.</text>
</comment>
<feature type="domain" description="Phorbol-ester/DAG-type" evidence="10">
    <location>
        <begin position="353"/>
        <end position="399"/>
    </location>
</feature>
<accession>A0A1D1YJ48</accession>
<dbReference type="SUPFAM" id="SSF52833">
    <property type="entry name" value="Thioredoxin-like"/>
    <property type="match status" value="2"/>
</dbReference>
<evidence type="ECO:0000256" key="5">
    <source>
        <dbReference type="ARBA" id="ARBA00023002"/>
    </source>
</evidence>
<dbReference type="InterPro" id="IPR013766">
    <property type="entry name" value="Thioredoxin_domain"/>
</dbReference>
<keyword evidence="2" id="KW-0479">Metal-binding</keyword>
<dbReference type="GO" id="GO:0047134">
    <property type="term" value="F:protein-disulfide reductase [NAD(P)H] activity"/>
    <property type="evidence" value="ECO:0007669"/>
    <property type="project" value="UniProtKB-EC"/>
</dbReference>
<dbReference type="PROSITE" id="PS51352">
    <property type="entry name" value="THIOREDOXIN_2"/>
    <property type="match status" value="1"/>
</dbReference>